<comment type="caution">
    <text evidence="1">The sequence shown here is derived from an EMBL/GenBank/DDBJ whole genome shotgun (WGS) entry which is preliminary data.</text>
</comment>
<sequence length="265" mass="29042">MSIAPVEVEDSHMHQMINAHESKVSDVIARRESSYNFIVTNAENIIAKGVDLALEQWWQLPEISVYARIPLMLQFQQLVEVEESARIYVDILNGSKHDVNSIAGNLGLVVAGARVPGGAAMPPDNQPHQGAQSGGVIGTHATGNQGQESERSALRCNSSLNLVVSAARAFDAAKDIMETLRSKHTNSETGLLEENGSRFVTLSEERLLVVVNALIHHCHKYPTTTTAEVPKSLEKELSGVCIACFSTNVVSKYVNFVREYKQDFE</sequence>
<dbReference type="EMBL" id="CM042880">
    <property type="protein sequence ID" value="KAI4388975.1"/>
    <property type="molecule type" value="Genomic_DNA"/>
</dbReference>
<evidence type="ECO:0000313" key="1">
    <source>
        <dbReference type="EMBL" id="KAI4388975.1"/>
    </source>
</evidence>
<organism evidence="1 2">
    <name type="scientific">Melastoma candidum</name>
    <dbReference type="NCBI Taxonomy" id="119954"/>
    <lineage>
        <taxon>Eukaryota</taxon>
        <taxon>Viridiplantae</taxon>
        <taxon>Streptophyta</taxon>
        <taxon>Embryophyta</taxon>
        <taxon>Tracheophyta</taxon>
        <taxon>Spermatophyta</taxon>
        <taxon>Magnoliopsida</taxon>
        <taxon>eudicotyledons</taxon>
        <taxon>Gunneridae</taxon>
        <taxon>Pentapetalae</taxon>
        <taxon>rosids</taxon>
        <taxon>malvids</taxon>
        <taxon>Myrtales</taxon>
        <taxon>Melastomataceae</taxon>
        <taxon>Melastomatoideae</taxon>
        <taxon>Melastomateae</taxon>
        <taxon>Melastoma</taxon>
    </lineage>
</organism>
<reference evidence="2" key="1">
    <citation type="journal article" date="2023" name="Front. Plant Sci.">
        <title>Chromosomal-level genome assembly of Melastoma candidum provides insights into trichome evolution.</title>
        <authorList>
            <person name="Zhong Y."/>
            <person name="Wu W."/>
            <person name="Sun C."/>
            <person name="Zou P."/>
            <person name="Liu Y."/>
            <person name="Dai S."/>
            <person name="Zhou R."/>
        </authorList>
    </citation>
    <scope>NUCLEOTIDE SEQUENCE [LARGE SCALE GENOMIC DNA]</scope>
</reference>
<evidence type="ECO:0000313" key="2">
    <source>
        <dbReference type="Proteomes" id="UP001057402"/>
    </source>
</evidence>
<gene>
    <name evidence="1" type="ORF">MLD38_001255</name>
</gene>
<dbReference type="Proteomes" id="UP001057402">
    <property type="component" value="Chromosome 1"/>
</dbReference>
<proteinExistence type="predicted"/>
<protein>
    <submittedName>
        <fullName evidence="1">Uncharacterized protein</fullName>
    </submittedName>
</protein>
<name>A0ACB9SCQ2_9MYRT</name>
<accession>A0ACB9SCQ2</accession>
<keyword evidence="2" id="KW-1185">Reference proteome</keyword>